<comment type="subcellular location">
    <subcellularLocation>
        <location evidence="2">Mitochondrion membrane</location>
    </subcellularLocation>
</comment>
<dbReference type="PANTHER" id="PTHR24279:SF1">
    <property type="entry name" value="CYTOCHROME P450 11B2, MITOCHONDRIAL"/>
    <property type="match status" value="1"/>
</dbReference>
<dbReference type="InterPro" id="IPR050479">
    <property type="entry name" value="CYP11_CYP27_families"/>
</dbReference>
<dbReference type="GO" id="GO:0004507">
    <property type="term" value="F:steroid 11-beta-monooxygenase activity"/>
    <property type="evidence" value="ECO:0007669"/>
    <property type="project" value="UniProtKB-EC"/>
</dbReference>
<evidence type="ECO:0000256" key="18">
    <source>
        <dbReference type="PIRSR" id="PIRSR602401-1"/>
    </source>
</evidence>
<organism evidence="20 21">
    <name type="scientific">Octodon degus</name>
    <name type="common">Degu</name>
    <name type="synonym">Sciurus degus</name>
    <dbReference type="NCBI Taxonomy" id="10160"/>
    <lineage>
        <taxon>Eukaryota</taxon>
        <taxon>Metazoa</taxon>
        <taxon>Chordata</taxon>
        <taxon>Craniata</taxon>
        <taxon>Vertebrata</taxon>
        <taxon>Euteleostomi</taxon>
        <taxon>Mammalia</taxon>
        <taxon>Eutheria</taxon>
        <taxon>Euarchontoglires</taxon>
        <taxon>Glires</taxon>
        <taxon>Rodentia</taxon>
        <taxon>Hystricomorpha</taxon>
        <taxon>Octodontidae</taxon>
        <taxon>Octodon</taxon>
    </lineage>
</organism>
<evidence type="ECO:0000256" key="12">
    <source>
        <dbReference type="ARBA" id="ARBA00023136"/>
    </source>
</evidence>
<proteinExistence type="inferred from homology"/>
<protein>
    <recommendedName>
        <fullName evidence="4">steroid 11beta-monooxygenase</fullName>
        <ecNumber evidence="4">1.14.15.4</ecNumber>
    </recommendedName>
    <alternativeName>
        <fullName evidence="14">Cytochrome P450C11</fullName>
    </alternativeName>
</protein>
<keyword evidence="11" id="KW-0496">Mitochondrion</keyword>
<dbReference type="GO" id="GO:0047783">
    <property type="term" value="F:corticosterone 18-monooxygenase activity"/>
    <property type="evidence" value="ECO:0007669"/>
    <property type="project" value="TreeGrafter"/>
</dbReference>
<comment type="cofactor">
    <cofactor evidence="1 18">
        <name>heme</name>
        <dbReference type="ChEBI" id="CHEBI:30413"/>
    </cofactor>
</comment>
<dbReference type="Gene3D" id="1.10.630.10">
    <property type="entry name" value="Cytochrome P450"/>
    <property type="match status" value="2"/>
</dbReference>
<dbReference type="Pfam" id="PF00067">
    <property type="entry name" value="p450"/>
    <property type="match status" value="1"/>
</dbReference>
<accession>A0A6P3FMT3</accession>
<evidence type="ECO:0000256" key="9">
    <source>
        <dbReference type="ARBA" id="ARBA00023004"/>
    </source>
</evidence>
<evidence type="ECO:0000256" key="2">
    <source>
        <dbReference type="ARBA" id="ARBA00004325"/>
    </source>
</evidence>
<evidence type="ECO:0000256" key="14">
    <source>
        <dbReference type="ARBA" id="ARBA00042800"/>
    </source>
</evidence>
<keyword evidence="12" id="KW-0472">Membrane</keyword>
<evidence type="ECO:0000256" key="17">
    <source>
        <dbReference type="ARBA" id="ARBA00047970"/>
    </source>
</evidence>
<dbReference type="Proteomes" id="UP000515203">
    <property type="component" value="Unplaced"/>
</dbReference>
<dbReference type="PRINTS" id="PR00385">
    <property type="entry name" value="P450"/>
</dbReference>
<dbReference type="GO" id="GO:0005506">
    <property type="term" value="F:iron ion binding"/>
    <property type="evidence" value="ECO:0007669"/>
    <property type="project" value="InterPro"/>
</dbReference>
<dbReference type="InterPro" id="IPR002401">
    <property type="entry name" value="Cyt_P450_E_grp-I"/>
</dbReference>
<name>A0A6P3FMT3_OCTDE</name>
<evidence type="ECO:0000256" key="4">
    <source>
        <dbReference type="ARBA" id="ARBA00012767"/>
    </source>
</evidence>
<dbReference type="GO" id="GO:0071375">
    <property type="term" value="P:cellular response to peptide hormone stimulus"/>
    <property type="evidence" value="ECO:0007669"/>
    <property type="project" value="TreeGrafter"/>
</dbReference>
<keyword evidence="7" id="KW-0809">Transit peptide</keyword>
<gene>
    <name evidence="21" type="primary">LOC101561016</name>
</gene>
<comment type="similarity">
    <text evidence="3 19">Belongs to the cytochrome P450 family.</text>
</comment>
<keyword evidence="8 19" id="KW-0560">Oxidoreductase</keyword>
<evidence type="ECO:0000256" key="1">
    <source>
        <dbReference type="ARBA" id="ARBA00001971"/>
    </source>
</evidence>
<evidence type="ECO:0000256" key="15">
    <source>
        <dbReference type="ARBA" id="ARBA00047585"/>
    </source>
</evidence>
<sequence>YDVGRRQIVYVMLPEHAEQLHRAENLYPCRMHLEPWMAYREDRRQKPGVFLLNGPEWRYNRLQLNPKVLSPKAVQKFLPMVDIVARDFSETLKKKVLQNTAFPLMMTLFELARNPSVQQALRQESLAAEPSISADPQRVTTEVPLLRAALKETLRLYPVGAFLERILSSDLVLNNYLIPAGTLVHLCLYSMGRNPAVFLSPEQYNPERWLDSRQSFRHLAFGFGVRQCLGRRLAEVEMLLFLHHVLKSFHVETPHREDVSLSYRFVLMPTSLPLLTF</sequence>
<keyword evidence="6 18" id="KW-0479">Metal-binding</keyword>
<keyword evidence="13" id="KW-0755">Steroidogenesis</keyword>
<keyword evidence="9 18" id="KW-0408">Iron</keyword>
<dbReference type="InterPro" id="IPR001128">
    <property type="entry name" value="Cyt_P450"/>
</dbReference>
<feature type="non-terminal residue" evidence="21">
    <location>
        <position position="1"/>
    </location>
</feature>
<dbReference type="OrthoDB" id="3945418at2759"/>
<evidence type="ECO:0000313" key="21">
    <source>
        <dbReference type="RefSeq" id="XP_004648859.1"/>
    </source>
</evidence>
<dbReference type="RefSeq" id="XP_004648859.1">
    <property type="nucleotide sequence ID" value="XM_004648802.1"/>
</dbReference>
<dbReference type="InterPro" id="IPR017972">
    <property type="entry name" value="Cyt_P450_CS"/>
</dbReference>
<evidence type="ECO:0000256" key="8">
    <source>
        <dbReference type="ARBA" id="ARBA00023002"/>
    </source>
</evidence>
<feature type="non-terminal residue" evidence="21">
    <location>
        <position position="277"/>
    </location>
</feature>
<dbReference type="PRINTS" id="PR00463">
    <property type="entry name" value="EP450I"/>
</dbReference>
<keyword evidence="20" id="KW-1185">Reference proteome</keyword>
<reference evidence="21" key="1">
    <citation type="submission" date="2025-08" db="UniProtKB">
        <authorList>
            <consortium name="RefSeq"/>
        </authorList>
    </citation>
    <scope>IDENTIFICATION</scope>
</reference>
<evidence type="ECO:0000256" key="13">
    <source>
        <dbReference type="ARBA" id="ARBA00023250"/>
    </source>
</evidence>
<dbReference type="GeneID" id="101561016"/>
<feature type="binding site" description="axial binding residue" evidence="18">
    <location>
        <position position="228"/>
    </location>
    <ligand>
        <name>heme</name>
        <dbReference type="ChEBI" id="CHEBI:30413"/>
    </ligand>
    <ligandPart>
        <name>Fe</name>
        <dbReference type="ChEBI" id="CHEBI:18248"/>
    </ligandPart>
</feature>
<dbReference type="GO" id="GO:0034650">
    <property type="term" value="P:cortisol metabolic process"/>
    <property type="evidence" value="ECO:0007669"/>
    <property type="project" value="TreeGrafter"/>
</dbReference>
<dbReference type="AlphaFoldDB" id="A0A6P3FMT3"/>
<comment type="catalytic activity">
    <reaction evidence="16">
        <text>a steroid + 2 reduced [adrenodoxin] + O2 + 2 H(+) = an 11beta-hydroxysteroid + 2 oxidized [adrenodoxin] + H2O</text>
        <dbReference type="Rhea" id="RHEA:15629"/>
        <dbReference type="Rhea" id="RHEA-COMP:9998"/>
        <dbReference type="Rhea" id="RHEA-COMP:9999"/>
        <dbReference type="ChEBI" id="CHEBI:15377"/>
        <dbReference type="ChEBI" id="CHEBI:15378"/>
        <dbReference type="ChEBI" id="CHEBI:15379"/>
        <dbReference type="ChEBI" id="CHEBI:33737"/>
        <dbReference type="ChEBI" id="CHEBI:33738"/>
        <dbReference type="ChEBI" id="CHEBI:35341"/>
        <dbReference type="ChEBI" id="CHEBI:35346"/>
        <dbReference type="EC" id="1.14.15.4"/>
    </reaction>
    <physiologicalReaction direction="left-to-right" evidence="16">
        <dbReference type="Rhea" id="RHEA:15630"/>
    </physiologicalReaction>
</comment>
<dbReference type="SUPFAM" id="SSF48264">
    <property type="entry name" value="Cytochrome P450"/>
    <property type="match status" value="1"/>
</dbReference>
<evidence type="ECO:0000256" key="6">
    <source>
        <dbReference type="ARBA" id="ARBA00022723"/>
    </source>
</evidence>
<comment type="catalytic activity">
    <reaction evidence="15">
        <text>21-hydroxyprogesterone + 2 reduced [adrenodoxin] + O2 + 2 H(+) = 18-hydroxy-11-deoxycorticosterone + 2 oxidized [adrenodoxin] + H2O</text>
        <dbReference type="Rhea" id="RHEA:76151"/>
        <dbReference type="Rhea" id="RHEA-COMP:9998"/>
        <dbReference type="Rhea" id="RHEA-COMP:9999"/>
        <dbReference type="ChEBI" id="CHEBI:15377"/>
        <dbReference type="ChEBI" id="CHEBI:15378"/>
        <dbReference type="ChEBI" id="CHEBI:15379"/>
        <dbReference type="ChEBI" id="CHEBI:16973"/>
        <dbReference type="ChEBI" id="CHEBI:33737"/>
        <dbReference type="ChEBI" id="CHEBI:33738"/>
        <dbReference type="ChEBI" id="CHEBI:195166"/>
    </reaction>
    <physiologicalReaction direction="left-to-right" evidence="15">
        <dbReference type="Rhea" id="RHEA:76152"/>
    </physiologicalReaction>
</comment>
<evidence type="ECO:0000256" key="3">
    <source>
        <dbReference type="ARBA" id="ARBA00010617"/>
    </source>
</evidence>
<dbReference type="InParanoid" id="A0A6P3FMT3"/>
<evidence type="ECO:0000256" key="5">
    <source>
        <dbReference type="ARBA" id="ARBA00022617"/>
    </source>
</evidence>
<comment type="catalytic activity">
    <reaction evidence="17">
        <text>21-hydroxyprogesterone + 2 reduced [adrenodoxin] + O2 + 2 H(+) = corticosterone + 2 oxidized [adrenodoxin] + H2O</text>
        <dbReference type="Rhea" id="RHEA:46104"/>
        <dbReference type="Rhea" id="RHEA-COMP:9998"/>
        <dbReference type="Rhea" id="RHEA-COMP:9999"/>
        <dbReference type="ChEBI" id="CHEBI:15377"/>
        <dbReference type="ChEBI" id="CHEBI:15378"/>
        <dbReference type="ChEBI" id="CHEBI:15379"/>
        <dbReference type="ChEBI" id="CHEBI:16827"/>
        <dbReference type="ChEBI" id="CHEBI:16973"/>
        <dbReference type="ChEBI" id="CHEBI:33737"/>
        <dbReference type="ChEBI" id="CHEBI:33738"/>
    </reaction>
    <physiologicalReaction direction="left-to-right" evidence="17">
        <dbReference type="Rhea" id="RHEA:46105"/>
    </physiologicalReaction>
</comment>
<dbReference type="GO" id="GO:0008203">
    <property type="term" value="P:cholesterol metabolic process"/>
    <property type="evidence" value="ECO:0007669"/>
    <property type="project" value="TreeGrafter"/>
</dbReference>
<evidence type="ECO:0000256" key="19">
    <source>
        <dbReference type="RuleBase" id="RU000461"/>
    </source>
</evidence>
<dbReference type="PANTHER" id="PTHR24279">
    <property type="entry name" value="CYTOCHROME P450"/>
    <property type="match status" value="1"/>
</dbReference>
<dbReference type="GO" id="GO:0032342">
    <property type="term" value="P:aldosterone biosynthetic process"/>
    <property type="evidence" value="ECO:0007669"/>
    <property type="project" value="TreeGrafter"/>
</dbReference>
<evidence type="ECO:0000313" key="20">
    <source>
        <dbReference type="Proteomes" id="UP000515203"/>
    </source>
</evidence>
<keyword evidence="10 19" id="KW-0503">Monooxygenase</keyword>
<evidence type="ECO:0000256" key="10">
    <source>
        <dbReference type="ARBA" id="ARBA00023033"/>
    </source>
</evidence>
<dbReference type="InterPro" id="IPR036396">
    <property type="entry name" value="Cyt_P450_sf"/>
</dbReference>
<evidence type="ECO:0000256" key="7">
    <source>
        <dbReference type="ARBA" id="ARBA00022946"/>
    </source>
</evidence>
<dbReference type="GO" id="GO:0005743">
    <property type="term" value="C:mitochondrial inner membrane"/>
    <property type="evidence" value="ECO:0007669"/>
    <property type="project" value="TreeGrafter"/>
</dbReference>
<dbReference type="GO" id="GO:0006704">
    <property type="term" value="P:glucocorticoid biosynthetic process"/>
    <property type="evidence" value="ECO:0007669"/>
    <property type="project" value="TreeGrafter"/>
</dbReference>
<evidence type="ECO:0000256" key="11">
    <source>
        <dbReference type="ARBA" id="ARBA00023128"/>
    </source>
</evidence>
<dbReference type="PROSITE" id="PS00086">
    <property type="entry name" value="CYTOCHROME_P450"/>
    <property type="match status" value="1"/>
</dbReference>
<dbReference type="GO" id="GO:0020037">
    <property type="term" value="F:heme binding"/>
    <property type="evidence" value="ECO:0007669"/>
    <property type="project" value="InterPro"/>
</dbReference>
<keyword evidence="5 18" id="KW-0349">Heme</keyword>
<dbReference type="EC" id="1.14.15.4" evidence="4"/>
<evidence type="ECO:0000256" key="16">
    <source>
        <dbReference type="ARBA" id="ARBA00047946"/>
    </source>
</evidence>